<dbReference type="InterPro" id="IPR006260">
    <property type="entry name" value="TonB/TolA_C"/>
</dbReference>
<evidence type="ECO:0000256" key="2">
    <source>
        <dbReference type="ARBA" id="ARBA00006555"/>
    </source>
</evidence>
<dbReference type="InterPro" id="IPR037682">
    <property type="entry name" value="TonB_C"/>
</dbReference>
<dbReference type="Pfam" id="PF13103">
    <property type="entry name" value="TonB_2"/>
    <property type="match status" value="2"/>
</dbReference>
<dbReference type="Gene3D" id="3.30.1150.10">
    <property type="match status" value="2"/>
</dbReference>
<keyword evidence="13" id="KW-1185">Reference proteome</keyword>
<evidence type="ECO:0000256" key="10">
    <source>
        <dbReference type="SAM" id="SignalP"/>
    </source>
</evidence>
<keyword evidence="7" id="KW-0653">Protein transport</keyword>
<evidence type="ECO:0000313" key="13">
    <source>
        <dbReference type="Proteomes" id="UP001431010"/>
    </source>
</evidence>
<evidence type="ECO:0000256" key="4">
    <source>
        <dbReference type="ARBA" id="ARBA00022475"/>
    </source>
</evidence>
<evidence type="ECO:0000313" key="12">
    <source>
        <dbReference type="EMBL" id="UFZ07539.1"/>
    </source>
</evidence>
<keyword evidence="4" id="KW-1003">Cell membrane</keyword>
<dbReference type="InterPro" id="IPR051045">
    <property type="entry name" value="TonB-dependent_transducer"/>
</dbReference>
<feature type="domain" description="TonB C-terminal" evidence="11">
    <location>
        <begin position="23"/>
        <end position="117"/>
    </location>
</feature>
<evidence type="ECO:0000256" key="8">
    <source>
        <dbReference type="ARBA" id="ARBA00022989"/>
    </source>
</evidence>
<protein>
    <submittedName>
        <fullName evidence="12">TonB family protein</fullName>
    </submittedName>
</protein>
<evidence type="ECO:0000256" key="6">
    <source>
        <dbReference type="ARBA" id="ARBA00022692"/>
    </source>
</evidence>
<keyword evidence="8" id="KW-1133">Transmembrane helix</keyword>
<accession>A0ABY3RJA1</accession>
<dbReference type="RefSeq" id="WP_231326989.1">
    <property type="nucleotide sequence ID" value="NZ_CP088156.1"/>
</dbReference>
<proteinExistence type="inferred from homology"/>
<feature type="domain" description="TonB C-terminal" evidence="11">
    <location>
        <begin position="135"/>
        <end position="231"/>
    </location>
</feature>
<keyword evidence="5" id="KW-0997">Cell inner membrane</keyword>
<keyword evidence="6" id="KW-0812">Transmembrane</keyword>
<name>A0ABY3RJA1_9BRAD</name>
<organism evidence="12 13">
    <name type="scientific">Bradyrhizobium ontarionense</name>
    <dbReference type="NCBI Taxonomy" id="2898149"/>
    <lineage>
        <taxon>Bacteria</taxon>
        <taxon>Pseudomonadati</taxon>
        <taxon>Pseudomonadota</taxon>
        <taxon>Alphaproteobacteria</taxon>
        <taxon>Hyphomicrobiales</taxon>
        <taxon>Nitrobacteraceae</taxon>
        <taxon>Bradyrhizobium</taxon>
    </lineage>
</organism>
<comment type="similarity">
    <text evidence="2">Belongs to the TonB family.</text>
</comment>
<dbReference type="SUPFAM" id="SSF74653">
    <property type="entry name" value="TolA/TonB C-terminal domain"/>
    <property type="match status" value="2"/>
</dbReference>
<evidence type="ECO:0000256" key="1">
    <source>
        <dbReference type="ARBA" id="ARBA00004383"/>
    </source>
</evidence>
<dbReference type="Proteomes" id="UP001431010">
    <property type="component" value="Chromosome"/>
</dbReference>
<sequence length="244" mass="27276">MRYFGLGLLILLSISGAALADETAFKRALSRHLMDNTWAIPERLRSKTVQMGVVFSIDRDGRLLNATIDQSSGSAEDDADLLSGLRRMRSFPRVPDELKVPFEIKTSFNLGAQRRVAYVELQWPPTSDTSGPEIAYRSELQHHLRIEPRVLTEEIKSVTEVRSIVTFSIDRDGSLVEAKVTRSIGSKAVDEQTIAWLKSIQPFPKIPAALRAPMKLTAELVFPPKSGWNDDEARRKINGVCRGC</sequence>
<feature type="chain" id="PRO_5047272156" evidence="10">
    <location>
        <begin position="21"/>
        <end position="244"/>
    </location>
</feature>
<reference evidence="12" key="1">
    <citation type="journal article" date="2024" name="Antonie Van Leeuwenhoek">
        <title>Bradyrhizobium ontarionense sp. nov., a novel bacterial symbiont isolated from Aeschynomene indica (Indian jointvetch), harbours photosynthesis, nitrogen fixation and nitrous oxide (N2O) reductase genes.</title>
        <authorList>
            <person name="Bromfield E.S.P."/>
            <person name="Cloutier S."/>
        </authorList>
    </citation>
    <scope>NUCLEOTIDE SEQUENCE</scope>
    <source>
        <strain evidence="12">A19</strain>
    </source>
</reference>
<comment type="subcellular location">
    <subcellularLocation>
        <location evidence="1">Cell inner membrane</location>
        <topology evidence="1">Single-pass membrane protein</topology>
        <orientation evidence="1">Periplasmic side</orientation>
    </subcellularLocation>
</comment>
<keyword evidence="3" id="KW-0813">Transport</keyword>
<dbReference type="NCBIfam" id="TIGR01352">
    <property type="entry name" value="tonB_Cterm"/>
    <property type="match status" value="2"/>
</dbReference>
<evidence type="ECO:0000256" key="7">
    <source>
        <dbReference type="ARBA" id="ARBA00022927"/>
    </source>
</evidence>
<keyword evidence="10" id="KW-0732">Signal</keyword>
<evidence type="ECO:0000259" key="11">
    <source>
        <dbReference type="PROSITE" id="PS52015"/>
    </source>
</evidence>
<evidence type="ECO:0000256" key="3">
    <source>
        <dbReference type="ARBA" id="ARBA00022448"/>
    </source>
</evidence>
<evidence type="ECO:0000256" key="5">
    <source>
        <dbReference type="ARBA" id="ARBA00022519"/>
    </source>
</evidence>
<dbReference type="PANTHER" id="PTHR33446:SF2">
    <property type="entry name" value="PROTEIN TONB"/>
    <property type="match status" value="1"/>
</dbReference>
<feature type="signal peptide" evidence="10">
    <location>
        <begin position="1"/>
        <end position="20"/>
    </location>
</feature>
<dbReference type="EMBL" id="CP088156">
    <property type="protein sequence ID" value="UFZ07539.1"/>
    <property type="molecule type" value="Genomic_DNA"/>
</dbReference>
<dbReference type="PROSITE" id="PS52015">
    <property type="entry name" value="TONB_CTD"/>
    <property type="match status" value="2"/>
</dbReference>
<dbReference type="PANTHER" id="PTHR33446">
    <property type="entry name" value="PROTEIN TONB-RELATED"/>
    <property type="match status" value="1"/>
</dbReference>
<keyword evidence="9" id="KW-0472">Membrane</keyword>
<evidence type="ECO:0000256" key="9">
    <source>
        <dbReference type="ARBA" id="ARBA00023136"/>
    </source>
</evidence>
<gene>
    <name evidence="12" type="ORF">LQG66_15055</name>
</gene>